<dbReference type="PANTHER" id="PTHR16451:SF11">
    <property type="entry name" value="MITOCHONDRIAL DYNAMICS PROTEIN MID49"/>
    <property type="match status" value="1"/>
</dbReference>
<sequence length="115" mass="12119">MAEFSQNRGKRRDGEVLGGAVDFLLANARLVLGVGGAAVLGIATLAVKRLIDRATSPRDEDDAKEDSWQELSLLKATPRLQPQPRPTALSQPVLPPAPSPSAPGGSIRTAGLRWG</sequence>
<name>A0A8C6C1D2_MONMO</name>
<dbReference type="Proteomes" id="UP000694561">
    <property type="component" value="Unplaced"/>
</dbReference>
<dbReference type="GO" id="GO:0007005">
    <property type="term" value="P:mitochondrion organization"/>
    <property type="evidence" value="ECO:0007669"/>
    <property type="project" value="InterPro"/>
</dbReference>
<evidence type="ECO:0000256" key="1">
    <source>
        <dbReference type="SAM" id="MobiDB-lite"/>
    </source>
</evidence>
<reference evidence="3" key="1">
    <citation type="submission" date="2025-08" db="UniProtKB">
        <authorList>
            <consortium name="Ensembl"/>
        </authorList>
    </citation>
    <scope>IDENTIFICATION</scope>
</reference>
<dbReference type="Ensembl" id="ENSMMNT00015027744.1">
    <property type="protein sequence ID" value="ENSMMNP00015025231.1"/>
    <property type="gene ID" value="ENSMMNG00015018451.1"/>
</dbReference>
<gene>
    <name evidence="3" type="primary">MIEF2</name>
</gene>
<accession>A0A8C6C1D2</accession>
<feature type="region of interest" description="Disordered" evidence="1">
    <location>
        <begin position="53"/>
        <end position="115"/>
    </location>
</feature>
<dbReference type="GeneTree" id="ENSGT00390000013127"/>
<dbReference type="AlphaFoldDB" id="A0A8C6C1D2"/>
<keyword evidence="2" id="KW-0472">Membrane</keyword>
<evidence type="ECO:0000313" key="3">
    <source>
        <dbReference type="Ensembl" id="ENSMMNP00015025231.1"/>
    </source>
</evidence>
<reference evidence="3" key="2">
    <citation type="submission" date="2025-09" db="UniProtKB">
        <authorList>
            <consortium name="Ensembl"/>
        </authorList>
    </citation>
    <scope>IDENTIFICATION</scope>
</reference>
<keyword evidence="2" id="KW-1133">Transmembrane helix</keyword>
<keyword evidence="4" id="KW-1185">Reference proteome</keyword>
<evidence type="ECO:0000256" key="2">
    <source>
        <dbReference type="SAM" id="Phobius"/>
    </source>
</evidence>
<protein>
    <submittedName>
        <fullName evidence="3">Mitochondrial elongation factor 2</fullName>
    </submittedName>
</protein>
<dbReference type="PANTHER" id="PTHR16451">
    <property type="entry name" value="MITOCHONDRIAL DYNAMICS PROTEINS 49/51 FAMILY MEMBER"/>
    <property type="match status" value="1"/>
</dbReference>
<evidence type="ECO:0000313" key="4">
    <source>
        <dbReference type="Proteomes" id="UP000694561"/>
    </source>
</evidence>
<proteinExistence type="predicted"/>
<organism evidence="3 4">
    <name type="scientific">Monodon monoceros</name>
    <name type="common">Narwhal</name>
    <name type="synonym">Ceratodon monodon</name>
    <dbReference type="NCBI Taxonomy" id="40151"/>
    <lineage>
        <taxon>Eukaryota</taxon>
        <taxon>Metazoa</taxon>
        <taxon>Chordata</taxon>
        <taxon>Craniata</taxon>
        <taxon>Vertebrata</taxon>
        <taxon>Euteleostomi</taxon>
        <taxon>Mammalia</taxon>
        <taxon>Eutheria</taxon>
        <taxon>Laurasiatheria</taxon>
        <taxon>Artiodactyla</taxon>
        <taxon>Whippomorpha</taxon>
        <taxon>Cetacea</taxon>
        <taxon>Odontoceti</taxon>
        <taxon>Monodontidae</taxon>
        <taxon>Monodon</taxon>
    </lineage>
</organism>
<dbReference type="GO" id="GO:0005741">
    <property type="term" value="C:mitochondrial outer membrane"/>
    <property type="evidence" value="ECO:0007669"/>
    <property type="project" value="InterPro"/>
</dbReference>
<keyword evidence="2" id="KW-0812">Transmembrane</keyword>
<feature type="transmembrane region" description="Helical" evidence="2">
    <location>
        <begin position="30"/>
        <end position="47"/>
    </location>
</feature>
<dbReference type="InterPro" id="IPR045909">
    <property type="entry name" value="MID49/MID51"/>
</dbReference>
<dbReference type="GO" id="GO:0090141">
    <property type="term" value="P:positive regulation of mitochondrial fission"/>
    <property type="evidence" value="ECO:0007669"/>
    <property type="project" value="TreeGrafter"/>
</dbReference>